<keyword evidence="1" id="KW-0472">Membrane</keyword>
<accession>A0ABW5WMP5</accession>
<evidence type="ECO:0000313" key="3">
    <source>
        <dbReference type="Proteomes" id="UP001597533"/>
    </source>
</evidence>
<evidence type="ECO:0000313" key="2">
    <source>
        <dbReference type="EMBL" id="MFD2823734.1"/>
    </source>
</evidence>
<name>A0ABW5WMP5_9FLAO</name>
<proteinExistence type="predicted"/>
<sequence>MRTLYTYKTIALLEQINVVWILGICSFFFLILLILGIRKSYKLKAENDKLIKASDELIKEEEKEYTDFTEGHMYQRKKEPSDD</sequence>
<gene>
    <name evidence="2" type="ORF">ACFS5M_08640</name>
</gene>
<keyword evidence="3" id="KW-1185">Reference proteome</keyword>
<evidence type="ECO:0000256" key="1">
    <source>
        <dbReference type="SAM" id="Phobius"/>
    </source>
</evidence>
<keyword evidence="1" id="KW-0812">Transmembrane</keyword>
<feature type="transmembrane region" description="Helical" evidence="1">
    <location>
        <begin position="18"/>
        <end position="37"/>
    </location>
</feature>
<dbReference type="EMBL" id="JBHUOV010000002">
    <property type="protein sequence ID" value="MFD2823734.1"/>
    <property type="molecule type" value="Genomic_DNA"/>
</dbReference>
<dbReference type="Proteomes" id="UP001597533">
    <property type="component" value="Unassembled WGS sequence"/>
</dbReference>
<protein>
    <recommendedName>
        <fullName evidence="4">Cbb3-type cytochrome oxidase component FixQ</fullName>
    </recommendedName>
</protein>
<comment type="caution">
    <text evidence="2">The sequence shown here is derived from an EMBL/GenBank/DDBJ whole genome shotgun (WGS) entry which is preliminary data.</text>
</comment>
<keyword evidence="1" id="KW-1133">Transmembrane helix</keyword>
<evidence type="ECO:0008006" key="4">
    <source>
        <dbReference type="Google" id="ProtNLM"/>
    </source>
</evidence>
<dbReference type="RefSeq" id="WP_183487909.1">
    <property type="nucleotide sequence ID" value="NZ_JBHUOV010000002.1"/>
</dbReference>
<organism evidence="2 3">
    <name type="scientific">Lacinutrix iliipiscaria</name>
    <dbReference type="NCBI Taxonomy" id="1230532"/>
    <lineage>
        <taxon>Bacteria</taxon>
        <taxon>Pseudomonadati</taxon>
        <taxon>Bacteroidota</taxon>
        <taxon>Flavobacteriia</taxon>
        <taxon>Flavobacteriales</taxon>
        <taxon>Flavobacteriaceae</taxon>
        <taxon>Lacinutrix</taxon>
    </lineage>
</organism>
<reference evidence="3" key="1">
    <citation type="journal article" date="2019" name="Int. J. Syst. Evol. Microbiol.">
        <title>The Global Catalogue of Microorganisms (GCM) 10K type strain sequencing project: providing services to taxonomists for standard genome sequencing and annotation.</title>
        <authorList>
            <consortium name="The Broad Institute Genomics Platform"/>
            <consortium name="The Broad Institute Genome Sequencing Center for Infectious Disease"/>
            <person name="Wu L."/>
            <person name="Ma J."/>
        </authorList>
    </citation>
    <scope>NUCLEOTIDE SEQUENCE [LARGE SCALE GENOMIC DNA]</scope>
    <source>
        <strain evidence="3">KCTC 32141</strain>
    </source>
</reference>